<comment type="caution">
    <text evidence="1">The sequence shown here is derived from an EMBL/GenBank/DDBJ whole genome shotgun (WGS) entry which is preliminary data.</text>
</comment>
<accession>A0A232M226</accession>
<proteinExistence type="predicted"/>
<gene>
    <name evidence="1" type="ORF">Egran_01778</name>
</gene>
<organism evidence="1 2">
    <name type="scientific">Elaphomyces granulatus</name>
    <dbReference type="NCBI Taxonomy" id="519963"/>
    <lineage>
        <taxon>Eukaryota</taxon>
        <taxon>Fungi</taxon>
        <taxon>Dikarya</taxon>
        <taxon>Ascomycota</taxon>
        <taxon>Pezizomycotina</taxon>
        <taxon>Eurotiomycetes</taxon>
        <taxon>Eurotiomycetidae</taxon>
        <taxon>Eurotiales</taxon>
        <taxon>Elaphomycetaceae</taxon>
        <taxon>Elaphomyces</taxon>
    </lineage>
</organism>
<reference evidence="1 2" key="1">
    <citation type="journal article" date="2015" name="Environ. Microbiol.">
        <title>Metagenome sequence of Elaphomyces granulatus from sporocarp tissue reveals Ascomycota ectomycorrhizal fingerprints of genome expansion and a Proteobacteria-rich microbiome.</title>
        <authorList>
            <person name="Quandt C.A."/>
            <person name="Kohler A."/>
            <person name="Hesse C.N."/>
            <person name="Sharpton T.J."/>
            <person name="Martin F."/>
            <person name="Spatafora J.W."/>
        </authorList>
    </citation>
    <scope>NUCLEOTIDE SEQUENCE [LARGE SCALE GENOMIC DNA]</scope>
    <source>
        <strain evidence="1 2">OSC145934</strain>
    </source>
</reference>
<protein>
    <submittedName>
        <fullName evidence="1">Uncharacterized protein</fullName>
    </submittedName>
</protein>
<sequence length="70" mass="7753">MCGYYLGFGTDKTLRGFVKGAWHIGTLVVLDDGTRSVKADLISSPETPMMTIRGRNVCSSTIQESVLREW</sequence>
<dbReference type="EMBL" id="NPHW01002936">
    <property type="protein sequence ID" value="OXV10460.1"/>
    <property type="molecule type" value="Genomic_DNA"/>
</dbReference>
<dbReference type="AlphaFoldDB" id="A0A232M226"/>
<keyword evidence="2" id="KW-1185">Reference proteome</keyword>
<dbReference type="Proteomes" id="UP000243515">
    <property type="component" value="Unassembled WGS sequence"/>
</dbReference>
<evidence type="ECO:0000313" key="1">
    <source>
        <dbReference type="EMBL" id="OXV10460.1"/>
    </source>
</evidence>
<name>A0A232M226_9EURO</name>
<evidence type="ECO:0000313" key="2">
    <source>
        <dbReference type="Proteomes" id="UP000243515"/>
    </source>
</evidence>